<protein>
    <recommendedName>
        <fullName evidence="2">UPF0235 protein KOR34_12920</fullName>
    </recommendedName>
</protein>
<dbReference type="PANTHER" id="PTHR13420:SF7">
    <property type="entry name" value="UPF0235 PROTEIN C15ORF40"/>
    <property type="match status" value="1"/>
</dbReference>
<keyword evidence="4" id="KW-1185">Reference proteome</keyword>
<proteinExistence type="inferred from homology"/>
<sequence length="102" mass="10488">MSEPLELSPHPQGVVLAVKARAGGACNAVAGVRDGRLLVSVTQAPEKGKANAAIGRVIAKALGLRPSEVQLFAGPTNPQKRFLLVGADPDAVRQTVAELLAD</sequence>
<dbReference type="EMBL" id="SIHJ01000001">
    <property type="protein sequence ID" value="TWT36387.1"/>
    <property type="molecule type" value="Genomic_DNA"/>
</dbReference>
<name>A0A5C5VEN4_9BACT</name>
<dbReference type="InterPro" id="IPR003746">
    <property type="entry name" value="DUF167"/>
</dbReference>
<dbReference type="GO" id="GO:0005737">
    <property type="term" value="C:cytoplasm"/>
    <property type="evidence" value="ECO:0007669"/>
    <property type="project" value="TreeGrafter"/>
</dbReference>
<reference evidence="3 4" key="1">
    <citation type="submission" date="2019-02" db="EMBL/GenBank/DDBJ databases">
        <title>Deep-cultivation of Planctomycetes and their phenomic and genomic characterization uncovers novel biology.</title>
        <authorList>
            <person name="Wiegand S."/>
            <person name="Jogler M."/>
            <person name="Boedeker C."/>
            <person name="Pinto D."/>
            <person name="Vollmers J."/>
            <person name="Rivas-Marin E."/>
            <person name="Kohn T."/>
            <person name="Peeters S.H."/>
            <person name="Heuer A."/>
            <person name="Rast P."/>
            <person name="Oberbeckmann S."/>
            <person name="Bunk B."/>
            <person name="Jeske O."/>
            <person name="Meyerdierks A."/>
            <person name="Storesund J.E."/>
            <person name="Kallscheuer N."/>
            <person name="Luecker S."/>
            <person name="Lage O.M."/>
            <person name="Pohl T."/>
            <person name="Merkel B.J."/>
            <person name="Hornburger P."/>
            <person name="Mueller R.-W."/>
            <person name="Bruemmer F."/>
            <person name="Labrenz M."/>
            <person name="Spormann A.M."/>
            <person name="Op Den Camp H."/>
            <person name="Overmann J."/>
            <person name="Amann R."/>
            <person name="Jetten M.S.M."/>
            <person name="Mascher T."/>
            <person name="Medema M.H."/>
            <person name="Devos D.P."/>
            <person name="Kaster A.-K."/>
            <person name="Ovreas L."/>
            <person name="Rohde M."/>
            <person name="Galperin M.Y."/>
            <person name="Jogler C."/>
        </authorList>
    </citation>
    <scope>NUCLEOTIDE SEQUENCE [LARGE SCALE GENOMIC DNA]</scope>
    <source>
        <strain evidence="3 4">KOR34</strain>
    </source>
</reference>
<evidence type="ECO:0000256" key="2">
    <source>
        <dbReference type="HAMAP-Rule" id="MF_00634"/>
    </source>
</evidence>
<evidence type="ECO:0000256" key="1">
    <source>
        <dbReference type="ARBA" id="ARBA00010364"/>
    </source>
</evidence>
<dbReference type="SUPFAM" id="SSF69786">
    <property type="entry name" value="YggU-like"/>
    <property type="match status" value="1"/>
</dbReference>
<dbReference type="HAMAP" id="MF_00634">
    <property type="entry name" value="UPF0235"/>
    <property type="match status" value="1"/>
</dbReference>
<dbReference type="NCBIfam" id="TIGR00251">
    <property type="entry name" value="DUF167 family protein"/>
    <property type="match status" value="1"/>
</dbReference>
<comment type="similarity">
    <text evidence="1 2">Belongs to the UPF0235 family.</text>
</comment>
<dbReference type="SMART" id="SM01152">
    <property type="entry name" value="DUF167"/>
    <property type="match status" value="1"/>
</dbReference>
<organism evidence="3 4">
    <name type="scientific">Posidoniimonas corsicana</name>
    <dbReference type="NCBI Taxonomy" id="1938618"/>
    <lineage>
        <taxon>Bacteria</taxon>
        <taxon>Pseudomonadati</taxon>
        <taxon>Planctomycetota</taxon>
        <taxon>Planctomycetia</taxon>
        <taxon>Pirellulales</taxon>
        <taxon>Lacipirellulaceae</taxon>
        <taxon>Posidoniimonas</taxon>
    </lineage>
</organism>
<gene>
    <name evidence="3" type="ORF">KOR34_12920</name>
</gene>
<dbReference type="Proteomes" id="UP000316714">
    <property type="component" value="Unassembled WGS sequence"/>
</dbReference>
<evidence type="ECO:0000313" key="3">
    <source>
        <dbReference type="EMBL" id="TWT36387.1"/>
    </source>
</evidence>
<accession>A0A5C5VEN4</accession>
<dbReference type="InterPro" id="IPR036591">
    <property type="entry name" value="YggU-like_sf"/>
</dbReference>
<dbReference type="PANTHER" id="PTHR13420">
    <property type="entry name" value="UPF0235 PROTEIN C15ORF40"/>
    <property type="match status" value="1"/>
</dbReference>
<dbReference type="Pfam" id="PF02594">
    <property type="entry name" value="DUF167"/>
    <property type="match status" value="1"/>
</dbReference>
<dbReference type="Gene3D" id="3.30.1200.10">
    <property type="entry name" value="YggU-like"/>
    <property type="match status" value="1"/>
</dbReference>
<dbReference type="AlphaFoldDB" id="A0A5C5VEN4"/>
<comment type="caution">
    <text evidence="3">The sequence shown here is derived from an EMBL/GenBank/DDBJ whole genome shotgun (WGS) entry which is preliminary data.</text>
</comment>
<dbReference type="RefSeq" id="WP_228714529.1">
    <property type="nucleotide sequence ID" value="NZ_SIHJ01000001.1"/>
</dbReference>
<evidence type="ECO:0000313" key="4">
    <source>
        <dbReference type="Proteomes" id="UP000316714"/>
    </source>
</evidence>